<dbReference type="OrthoDB" id="3678990at2759"/>
<evidence type="ECO:0000313" key="2">
    <source>
        <dbReference type="Proteomes" id="UP000225277"/>
    </source>
</evidence>
<accession>A0A2D3V486</accession>
<dbReference type="Proteomes" id="UP000225277">
    <property type="component" value="Unassembled WGS sequence"/>
</dbReference>
<evidence type="ECO:0000313" key="1">
    <source>
        <dbReference type="EMBL" id="CZT25107.1"/>
    </source>
</evidence>
<dbReference type="EMBL" id="FJUY01000025">
    <property type="protein sequence ID" value="CZT25107.1"/>
    <property type="molecule type" value="Genomic_DNA"/>
</dbReference>
<dbReference type="STRING" id="112498.A0A2D3V486"/>
<protein>
    <submittedName>
        <fullName evidence="1">Uncharacterized protein</fullName>
    </submittedName>
</protein>
<gene>
    <name evidence="1" type="ORF">RCC_10836</name>
</gene>
<dbReference type="RefSeq" id="XP_023631830.1">
    <property type="nucleotide sequence ID" value="XM_023776062.1"/>
</dbReference>
<sequence length="231" mass="26785">MHALSDLLSQYPILTSLSSFISTLDLHHLATASQACRLPIERNFDTLKRNCLCDGRGLALRHNFSGPYSIIPGAYTWGNTRKLWQDEPIEVRLWKTVCDSTNALPCQKCNVGICEECRYYPREEPRSHYPKRRPHLNSSFESENIICLCPKCDAEVEQELQGRYLNVLCDCDVYKRWVCWKCVREEQNFSGHYYHDHTVLDADSDETKSVHDHQFTRDVRCQLPPDLGLTC</sequence>
<keyword evidence="2" id="KW-1185">Reference proteome</keyword>
<dbReference type="GeneID" id="35605871"/>
<name>A0A2D3V486_9PEZI</name>
<dbReference type="AlphaFoldDB" id="A0A2D3V486"/>
<proteinExistence type="predicted"/>
<reference evidence="1 2" key="1">
    <citation type="submission" date="2016-03" db="EMBL/GenBank/DDBJ databases">
        <authorList>
            <person name="Ploux O."/>
        </authorList>
    </citation>
    <scope>NUCLEOTIDE SEQUENCE [LARGE SCALE GENOMIC DNA]</scope>
    <source>
        <strain evidence="1 2">URUG2</strain>
    </source>
</reference>
<organism evidence="1 2">
    <name type="scientific">Ramularia collo-cygni</name>
    <dbReference type="NCBI Taxonomy" id="112498"/>
    <lineage>
        <taxon>Eukaryota</taxon>
        <taxon>Fungi</taxon>
        <taxon>Dikarya</taxon>
        <taxon>Ascomycota</taxon>
        <taxon>Pezizomycotina</taxon>
        <taxon>Dothideomycetes</taxon>
        <taxon>Dothideomycetidae</taxon>
        <taxon>Mycosphaerellales</taxon>
        <taxon>Mycosphaerellaceae</taxon>
        <taxon>Ramularia</taxon>
    </lineage>
</organism>